<comment type="caution">
    <text evidence="1">The sequence shown here is derived from an EMBL/GenBank/DDBJ whole genome shotgun (WGS) entry which is preliminary data.</text>
</comment>
<name>A0A011AIQ7_9ACTN</name>
<gene>
    <name evidence="1" type="ORF">CryarDRAFT_3022</name>
</gene>
<proteinExistence type="predicted"/>
<dbReference type="EMBL" id="JFBT01000001">
    <property type="protein sequence ID" value="EXG81901.1"/>
    <property type="molecule type" value="Genomic_DNA"/>
</dbReference>
<dbReference type="Proteomes" id="UP000021053">
    <property type="component" value="Unassembled WGS sequence"/>
</dbReference>
<keyword evidence="2" id="KW-1185">Reference proteome</keyword>
<dbReference type="OrthoDB" id="9920330at2"/>
<dbReference type="HOGENOM" id="CLU_1988912_0_0_11"/>
<evidence type="ECO:0000313" key="2">
    <source>
        <dbReference type="Proteomes" id="UP000021053"/>
    </source>
</evidence>
<dbReference type="AlphaFoldDB" id="A0A011AIQ7"/>
<organism evidence="1 2">
    <name type="scientific">Cryptosporangium arvum DSM 44712</name>
    <dbReference type="NCBI Taxonomy" id="927661"/>
    <lineage>
        <taxon>Bacteria</taxon>
        <taxon>Bacillati</taxon>
        <taxon>Actinomycetota</taxon>
        <taxon>Actinomycetes</taxon>
        <taxon>Cryptosporangiales</taxon>
        <taxon>Cryptosporangiaceae</taxon>
        <taxon>Cryptosporangium</taxon>
    </lineage>
</organism>
<sequence length="125" mass="13374">MGLVEELEAQREALTEACAVADAEDRVAQARCDQLLSEFAGTARQLQVRAAEFAAVTEGGSPQSEVSAAACAVDAARVDAMRAQLRVVDEWAAITKSRLTRARRLSQQVSSICDVTLDLERTPGP</sequence>
<accession>A0A011AIQ7</accession>
<dbReference type="RefSeq" id="WP_035851370.1">
    <property type="nucleotide sequence ID" value="NZ_KK073874.1"/>
</dbReference>
<evidence type="ECO:0000313" key="1">
    <source>
        <dbReference type="EMBL" id="EXG81901.1"/>
    </source>
</evidence>
<reference evidence="1 2" key="1">
    <citation type="submission" date="2013-07" db="EMBL/GenBank/DDBJ databases">
        <authorList>
            <consortium name="DOE Joint Genome Institute"/>
            <person name="Eisen J."/>
            <person name="Huntemann M."/>
            <person name="Han J."/>
            <person name="Chen A."/>
            <person name="Kyrpides N."/>
            <person name="Mavromatis K."/>
            <person name="Markowitz V."/>
            <person name="Palaniappan K."/>
            <person name="Ivanova N."/>
            <person name="Schaumberg A."/>
            <person name="Pati A."/>
            <person name="Liolios K."/>
            <person name="Nordberg H.P."/>
            <person name="Cantor M.N."/>
            <person name="Hua S.X."/>
            <person name="Woyke T."/>
        </authorList>
    </citation>
    <scope>NUCLEOTIDE SEQUENCE [LARGE SCALE GENOMIC DNA]</scope>
    <source>
        <strain evidence="1 2">DSM 44712</strain>
    </source>
</reference>
<protein>
    <submittedName>
        <fullName evidence="1">Uncharacterized protein</fullName>
    </submittedName>
</protein>